<evidence type="ECO:0000256" key="2">
    <source>
        <dbReference type="ARBA" id="ARBA00007809"/>
    </source>
</evidence>
<dbReference type="InterPro" id="IPR047664">
    <property type="entry name" value="SWEET"/>
</dbReference>
<comment type="caution">
    <text evidence="10">The sequence shown here is derived from an EMBL/GenBank/DDBJ whole genome shotgun (WGS) entry which is preliminary data.</text>
</comment>
<accession>A0AAD4WM89</accession>
<dbReference type="GO" id="GO:0051260">
    <property type="term" value="P:protein homooligomerization"/>
    <property type="evidence" value="ECO:0007669"/>
    <property type="project" value="UniProtKB-ARBA"/>
</dbReference>
<protein>
    <recommendedName>
        <fullName evidence="12">Bidirectional sugar transporter SWEET</fullName>
    </recommendedName>
</protein>
<keyword evidence="8 9" id="KW-0472">Membrane</keyword>
<comment type="subcellular location">
    <subcellularLocation>
        <location evidence="1">Endomembrane system</location>
        <topology evidence="1">Multi-pass membrane protein</topology>
    </subcellularLocation>
</comment>
<feature type="transmembrane region" description="Helical" evidence="9">
    <location>
        <begin position="141"/>
        <end position="161"/>
    </location>
</feature>
<dbReference type="EMBL" id="JAJFAZ020000002">
    <property type="protein sequence ID" value="KAI5344806.1"/>
    <property type="molecule type" value="Genomic_DNA"/>
</dbReference>
<comment type="similarity">
    <text evidence="2">Belongs to the SWEET sugar transporter family.</text>
</comment>
<evidence type="ECO:0000256" key="9">
    <source>
        <dbReference type="SAM" id="Phobius"/>
    </source>
</evidence>
<evidence type="ECO:0000256" key="1">
    <source>
        <dbReference type="ARBA" id="ARBA00004127"/>
    </source>
</evidence>
<feature type="transmembrane region" description="Helical" evidence="9">
    <location>
        <begin position="167"/>
        <end position="188"/>
    </location>
</feature>
<dbReference type="GO" id="GO:0012505">
    <property type="term" value="C:endomembrane system"/>
    <property type="evidence" value="ECO:0007669"/>
    <property type="project" value="UniProtKB-SubCell"/>
</dbReference>
<proteinExistence type="inferred from homology"/>
<dbReference type="Proteomes" id="UP001054821">
    <property type="component" value="Chromosome 2"/>
</dbReference>
<evidence type="ECO:0000313" key="11">
    <source>
        <dbReference type="Proteomes" id="UP001054821"/>
    </source>
</evidence>
<sequence length="422" mass="46272">MAVEDKKPPAVYFLNAPCSSILLLTTIWRLRLSSSSIFLNMAINFVVIFGLLGNVMSGLVYVSPANVFVRILRRRSTEEFESVPYVSKLLNAYFWVYYGLIKPNSVLVATVNIFGAVVEIVFLTIFLLFAPPRMKARTAMLVVALNVAFPAAAILLAQFLLHGDQRIDAAGLLCSVFSMIAYASPLSAMKTVVALKSVEYMPFLLSFILFLNGGIWTLYAILAKDLFVGIPNGTGFLFGTAQLILYAIYWKPSKPPKQKKSVFTARSVKFSMLQASVAAKVFLISGSDGVEVVVVMTVELVVVVVVVVGMAVVEVVVVVVVVLVVEGVVDVEVLEEEVVVVAVLLLVVEVEVEVEKVVVVVEVEVDEVVVVEVMVEDKEEKDVVVVAVAVVVEVVNVVVQVVELDVEVEVVIFKNELWYFRN</sequence>
<evidence type="ECO:0000256" key="5">
    <source>
        <dbReference type="ARBA" id="ARBA00022692"/>
    </source>
</evidence>
<evidence type="ECO:0000256" key="7">
    <source>
        <dbReference type="ARBA" id="ARBA00022989"/>
    </source>
</evidence>
<evidence type="ECO:0000313" key="10">
    <source>
        <dbReference type="EMBL" id="KAI5344806.1"/>
    </source>
</evidence>
<evidence type="ECO:0000256" key="3">
    <source>
        <dbReference type="ARBA" id="ARBA00022448"/>
    </source>
</evidence>
<evidence type="ECO:0000256" key="8">
    <source>
        <dbReference type="ARBA" id="ARBA00023136"/>
    </source>
</evidence>
<evidence type="ECO:0008006" key="12">
    <source>
        <dbReference type="Google" id="ProtNLM"/>
    </source>
</evidence>
<feature type="transmembrane region" description="Helical" evidence="9">
    <location>
        <begin position="83"/>
        <end position="100"/>
    </location>
</feature>
<keyword evidence="7 9" id="KW-1133">Transmembrane helix</keyword>
<feature type="transmembrane region" description="Helical" evidence="9">
    <location>
        <begin position="200"/>
        <end position="222"/>
    </location>
</feature>
<feature type="transmembrane region" description="Helical" evidence="9">
    <location>
        <begin position="106"/>
        <end position="129"/>
    </location>
</feature>
<dbReference type="Pfam" id="PF03083">
    <property type="entry name" value="MtN3_slv"/>
    <property type="match status" value="2"/>
</dbReference>
<dbReference type="PANTHER" id="PTHR10791">
    <property type="entry name" value="RAG1-ACTIVATING PROTEIN 1"/>
    <property type="match status" value="1"/>
</dbReference>
<keyword evidence="11" id="KW-1185">Reference proteome</keyword>
<dbReference type="PANTHER" id="PTHR10791:SF231">
    <property type="entry name" value="BIDIRECTIONAL SUGAR TRANSPORTER SWEET"/>
    <property type="match status" value="1"/>
</dbReference>
<evidence type="ECO:0000256" key="4">
    <source>
        <dbReference type="ARBA" id="ARBA00022597"/>
    </source>
</evidence>
<dbReference type="GO" id="GO:0051119">
    <property type="term" value="F:sugar transmembrane transporter activity"/>
    <property type="evidence" value="ECO:0007669"/>
    <property type="project" value="InterPro"/>
</dbReference>
<dbReference type="InterPro" id="IPR004316">
    <property type="entry name" value="SWEET_rpt"/>
</dbReference>
<dbReference type="GO" id="GO:0016020">
    <property type="term" value="C:membrane"/>
    <property type="evidence" value="ECO:0007669"/>
    <property type="project" value="InterPro"/>
</dbReference>
<name>A0AAD4WM89_PRUDU</name>
<dbReference type="AlphaFoldDB" id="A0AAD4WM89"/>
<reference evidence="10 11" key="1">
    <citation type="journal article" date="2022" name="G3 (Bethesda)">
        <title>Whole-genome sequence and methylome profiling of the almond [Prunus dulcis (Mill.) D.A. Webb] cultivar 'Nonpareil'.</title>
        <authorList>
            <person name="D'Amico-Willman K.M."/>
            <person name="Ouma W.Z."/>
            <person name="Meulia T."/>
            <person name="Sideli G.M."/>
            <person name="Gradziel T.M."/>
            <person name="Fresnedo-Ramirez J."/>
        </authorList>
    </citation>
    <scope>NUCLEOTIDE SEQUENCE [LARGE SCALE GENOMIC DNA]</scope>
    <source>
        <strain evidence="10">Clone GOH B32 T37-40</strain>
    </source>
</reference>
<keyword evidence="3" id="KW-0813">Transport</keyword>
<feature type="transmembrane region" description="Helical" evidence="9">
    <location>
        <begin position="37"/>
        <end position="62"/>
    </location>
</feature>
<feature type="transmembrane region" description="Helical" evidence="9">
    <location>
        <begin position="12"/>
        <end position="31"/>
    </location>
</feature>
<organism evidence="10 11">
    <name type="scientific">Prunus dulcis</name>
    <name type="common">Almond</name>
    <name type="synonym">Amygdalus dulcis</name>
    <dbReference type="NCBI Taxonomy" id="3755"/>
    <lineage>
        <taxon>Eukaryota</taxon>
        <taxon>Viridiplantae</taxon>
        <taxon>Streptophyta</taxon>
        <taxon>Embryophyta</taxon>
        <taxon>Tracheophyta</taxon>
        <taxon>Spermatophyta</taxon>
        <taxon>Magnoliopsida</taxon>
        <taxon>eudicotyledons</taxon>
        <taxon>Gunneridae</taxon>
        <taxon>Pentapetalae</taxon>
        <taxon>rosids</taxon>
        <taxon>fabids</taxon>
        <taxon>Rosales</taxon>
        <taxon>Rosaceae</taxon>
        <taxon>Amygdaloideae</taxon>
        <taxon>Amygdaleae</taxon>
        <taxon>Prunus</taxon>
    </lineage>
</organism>
<dbReference type="FunFam" id="1.20.1280.290:FF:000001">
    <property type="entry name" value="Bidirectional sugar transporter SWEET"/>
    <property type="match status" value="1"/>
</dbReference>
<evidence type="ECO:0000256" key="6">
    <source>
        <dbReference type="ARBA" id="ARBA00022737"/>
    </source>
</evidence>
<keyword evidence="4" id="KW-0762">Sugar transport</keyword>
<gene>
    <name evidence="10" type="ORF">L3X38_012683</name>
</gene>
<dbReference type="FunFam" id="1.20.1280.290:FF:000002">
    <property type="entry name" value="Bidirectional sugar transporter SWEET"/>
    <property type="match status" value="1"/>
</dbReference>
<keyword evidence="6" id="KW-0677">Repeat</keyword>
<dbReference type="Gene3D" id="1.20.1280.290">
    <property type="match status" value="2"/>
</dbReference>
<keyword evidence="5 9" id="KW-0812">Transmembrane</keyword>
<feature type="transmembrane region" description="Helical" evidence="9">
    <location>
        <begin position="228"/>
        <end position="249"/>
    </location>
</feature>
<feature type="transmembrane region" description="Helical" evidence="9">
    <location>
        <begin position="292"/>
        <end position="325"/>
    </location>
</feature>